<accession>A0A3E4ZP55</accession>
<keyword evidence="4" id="KW-0472">Membrane</keyword>
<protein>
    <submittedName>
        <fullName evidence="8">RagB/SusD family nutrient uptake outer membrane protein</fullName>
    </submittedName>
</protein>
<feature type="domain" description="RagB/SusD" evidence="6">
    <location>
        <begin position="329"/>
        <end position="607"/>
    </location>
</feature>
<dbReference type="Pfam" id="PF07980">
    <property type="entry name" value="SusD_RagB"/>
    <property type="match status" value="1"/>
</dbReference>
<dbReference type="InterPro" id="IPR033985">
    <property type="entry name" value="SusD-like_N"/>
</dbReference>
<dbReference type="InterPro" id="IPR012944">
    <property type="entry name" value="SusD_RagB_dom"/>
</dbReference>
<reference evidence="8 9" key="1">
    <citation type="submission" date="2018-08" db="EMBL/GenBank/DDBJ databases">
        <title>A genome reference for cultivated species of the human gut microbiota.</title>
        <authorList>
            <person name="Zou Y."/>
            <person name="Xue W."/>
            <person name="Luo G."/>
        </authorList>
    </citation>
    <scope>NUCLEOTIDE SEQUENCE [LARGE SCALE GENOMIC DNA]</scope>
    <source>
        <strain evidence="8 9">AM34-17</strain>
    </source>
</reference>
<dbReference type="InterPro" id="IPR011990">
    <property type="entry name" value="TPR-like_helical_dom_sf"/>
</dbReference>
<evidence type="ECO:0000256" key="5">
    <source>
        <dbReference type="ARBA" id="ARBA00023237"/>
    </source>
</evidence>
<dbReference type="PROSITE" id="PS51257">
    <property type="entry name" value="PROKAR_LIPOPROTEIN"/>
    <property type="match status" value="1"/>
</dbReference>
<evidence type="ECO:0000256" key="2">
    <source>
        <dbReference type="ARBA" id="ARBA00006275"/>
    </source>
</evidence>
<evidence type="ECO:0000259" key="6">
    <source>
        <dbReference type="Pfam" id="PF07980"/>
    </source>
</evidence>
<comment type="caution">
    <text evidence="8">The sequence shown here is derived from an EMBL/GenBank/DDBJ whole genome shotgun (WGS) entry which is preliminary data.</text>
</comment>
<evidence type="ECO:0000313" key="8">
    <source>
        <dbReference type="EMBL" id="RHC86564.1"/>
    </source>
</evidence>
<comment type="similarity">
    <text evidence="2">Belongs to the SusD family.</text>
</comment>
<gene>
    <name evidence="8" type="ORF">DW828_07725</name>
</gene>
<dbReference type="Proteomes" id="UP000286260">
    <property type="component" value="Unassembled WGS sequence"/>
</dbReference>
<evidence type="ECO:0000256" key="1">
    <source>
        <dbReference type="ARBA" id="ARBA00004442"/>
    </source>
</evidence>
<dbReference type="SUPFAM" id="SSF48452">
    <property type="entry name" value="TPR-like"/>
    <property type="match status" value="1"/>
</dbReference>
<sequence>MKLSYLFISSVVALGSFTSCSDVLDVAPDGTLSMEEVYADPDKVGALLNACYNSIPQKGYVYYFFDPLITACSDDGWSSEEVQGTAIQGAYSGNASASGHPIRDMHDGHGSSNNAYWSRYWQQIRLCNQFLENIDNAAVHSETERARFKAEAHVLRAYFYSELIKWFGKLPIVDKTIEFDADFSTLRREKVYDVVKFIASDCEAAISCNELPWRITTDDEAMRATKALAWAIKSKMMLFAASPLFNEGEDHWEEAYQVNKQAVDELKKNGYELFTKCTNPSTFGTYDAAAFHQLACQNADYSAEPRDKETIWQHRAGSVFVWHVGYIGSNMDGTFKCGTCPTQELVDAFETVDGQPILDLAKPYLDEKHLQPNYNLNNKMYDPRNPYKNRDPRLMATVLCNGDSLIWNNGQVFTVETFEGGRHSISLDPSNRASSRTGYYHRKLVTPQASNTNPINNSNWKFFRFGEILLNYAEAAAESGHLAEAKAAVDEVRARVKMPALPIGLSKEEMILRVHNERRVELAWEEVRYFDLRRWQKPDGNLNETCQWFTGMRITKLNDGSFNYQRYNISSNPRGGYQNRDLLLPLPLDEVSRLESTTGETWQNPGW</sequence>
<evidence type="ECO:0000259" key="7">
    <source>
        <dbReference type="Pfam" id="PF14322"/>
    </source>
</evidence>
<keyword evidence="5" id="KW-0998">Cell outer membrane</keyword>
<organism evidence="8 9">
    <name type="scientific">Parabacteroides merdae</name>
    <dbReference type="NCBI Taxonomy" id="46503"/>
    <lineage>
        <taxon>Bacteria</taxon>
        <taxon>Pseudomonadati</taxon>
        <taxon>Bacteroidota</taxon>
        <taxon>Bacteroidia</taxon>
        <taxon>Bacteroidales</taxon>
        <taxon>Tannerellaceae</taxon>
        <taxon>Parabacteroides</taxon>
    </lineage>
</organism>
<comment type="subcellular location">
    <subcellularLocation>
        <location evidence="1">Cell outer membrane</location>
    </subcellularLocation>
</comment>
<evidence type="ECO:0000313" key="9">
    <source>
        <dbReference type="Proteomes" id="UP000286260"/>
    </source>
</evidence>
<evidence type="ECO:0000256" key="4">
    <source>
        <dbReference type="ARBA" id="ARBA00023136"/>
    </source>
</evidence>
<dbReference type="Gene3D" id="1.25.40.390">
    <property type="match status" value="1"/>
</dbReference>
<dbReference type="Pfam" id="PF14322">
    <property type="entry name" value="SusD-like_3"/>
    <property type="match status" value="1"/>
</dbReference>
<proteinExistence type="inferred from homology"/>
<dbReference type="EMBL" id="QSII01000008">
    <property type="protein sequence ID" value="RHC86564.1"/>
    <property type="molecule type" value="Genomic_DNA"/>
</dbReference>
<dbReference type="AlphaFoldDB" id="A0A3E4ZP55"/>
<feature type="domain" description="SusD-like N-terminal" evidence="7">
    <location>
        <begin position="104"/>
        <end position="238"/>
    </location>
</feature>
<dbReference type="GO" id="GO:0009279">
    <property type="term" value="C:cell outer membrane"/>
    <property type="evidence" value="ECO:0007669"/>
    <property type="project" value="UniProtKB-SubCell"/>
</dbReference>
<keyword evidence="3" id="KW-0732">Signal</keyword>
<evidence type="ECO:0000256" key="3">
    <source>
        <dbReference type="ARBA" id="ARBA00022729"/>
    </source>
</evidence>
<name>A0A3E4ZP55_9BACT</name>
<dbReference type="RefSeq" id="WP_046452465.1">
    <property type="nucleotide sequence ID" value="NZ_CACRUV010000025.1"/>
</dbReference>